<evidence type="ECO:0000256" key="6">
    <source>
        <dbReference type="ARBA" id="ARBA00022490"/>
    </source>
</evidence>
<dbReference type="GO" id="GO:0071949">
    <property type="term" value="F:FAD binding"/>
    <property type="evidence" value="ECO:0007669"/>
    <property type="project" value="InterPro"/>
</dbReference>
<keyword evidence="15" id="KW-0966">Cell projection</keyword>
<dbReference type="SUPFAM" id="SSF54373">
    <property type="entry name" value="FAD-linked reductases, C-terminal domain"/>
    <property type="match status" value="1"/>
</dbReference>
<comment type="catalytic activity">
    <reaction evidence="20">
        <text>D-tryptophan + O2 + H2O = indole-3-pyruvate + H2O2 + NH4(+)</text>
        <dbReference type="Rhea" id="RHEA:78247"/>
        <dbReference type="ChEBI" id="CHEBI:15377"/>
        <dbReference type="ChEBI" id="CHEBI:15379"/>
        <dbReference type="ChEBI" id="CHEBI:16240"/>
        <dbReference type="ChEBI" id="CHEBI:17640"/>
        <dbReference type="ChEBI" id="CHEBI:28938"/>
        <dbReference type="ChEBI" id="CHEBI:57719"/>
    </reaction>
    <physiologicalReaction direction="left-to-right" evidence="20">
        <dbReference type="Rhea" id="RHEA:78248"/>
    </physiologicalReaction>
</comment>
<evidence type="ECO:0000313" key="31">
    <source>
        <dbReference type="Ensembl" id="ENSTGUP00000019485.1"/>
    </source>
</evidence>
<evidence type="ECO:0000256" key="15">
    <source>
        <dbReference type="ARBA" id="ARBA00023273"/>
    </source>
</evidence>
<evidence type="ECO:0000256" key="23">
    <source>
        <dbReference type="ARBA" id="ARBA00048401"/>
    </source>
</evidence>
<comment type="catalytic activity">
    <reaction evidence="24">
        <text>D-serine + O2 + H2O = 3-hydroxypyruvate + H2O2 + NH4(+)</text>
        <dbReference type="Rhea" id="RHEA:70951"/>
        <dbReference type="ChEBI" id="CHEBI:15377"/>
        <dbReference type="ChEBI" id="CHEBI:15379"/>
        <dbReference type="ChEBI" id="CHEBI:16240"/>
        <dbReference type="ChEBI" id="CHEBI:17180"/>
        <dbReference type="ChEBI" id="CHEBI:28938"/>
        <dbReference type="ChEBI" id="CHEBI:35247"/>
    </reaction>
    <physiologicalReaction direction="left-to-right" evidence="24">
        <dbReference type="Rhea" id="RHEA:70952"/>
    </physiologicalReaction>
</comment>
<evidence type="ECO:0000256" key="25">
    <source>
        <dbReference type="ARBA" id="ARBA00048711"/>
    </source>
</evidence>
<keyword evidence="11" id="KW-0274">FAD</keyword>
<evidence type="ECO:0000256" key="16">
    <source>
        <dbReference type="ARBA" id="ARBA00034101"/>
    </source>
</evidence>
<evidence type="ECO:0000256" key="5">
    <source>
        <dbReference type="ARBA" id="ARBA00006730"/>
    </source>
</evidence>
<comment type="catalytic activity">
    <reaction evidence="27">
        <text>D-cysteine + O2 + H2O = 2-oxo-3-sulfanylpropanoate + H2O2 + NH4(+)</text>
        <dbReference type="Rhea" id="RHEA:78791"/>
        <dbReference type="ChEBI" id="CHEBI:15377"/>
        <dbReference type="ChEBI" id="CHEBI:15379"/>
        <dbReference type="ChEBI" id="CHEBI:16240"/>
        <dbReference type="ChEBI" id="CHEBI:28938"/>
        <dbReference type="ChEBI" id="CHEBI:35236"/>
        <dbReference type="ChEBI" id="CHEBI:57678"/>
    </reaction>
    <physiologicalReaction direction="left-to-right" evidence="27">
        <dbReference type="Rhea" id="RHEA:78792"/>
    </physiologicalReaction>
</comment>
<evidence type="ECO:0000256" key="7">
    <source>
        <dbReference type="ARBA" id="ARBA00022525"/>
    </source>
</evidence>
<accession>A0A674GAF6</accession>
<dbReference type="GeneTree" id="ENSGT00390000018635"/>
<comment type="subcellular location">
    <subcellularLocation>
        <location evidence="3">Cytoplasm</location>
        <location evidence="3">Cytosol</location>
    </subcellularLocation>
    <subcellularLocation>
        <location evidence="2">Peroxisome matrix</location>
    </subcellularLocation>
    <subcellularLocation>
        <location evidence="16">Presynaptic active zone</location>
    </subcellularLocation>
    <subcellularLocation>
        <location evidence="4">Secreted</location>
    </subcellularLocation>
</comment>
<dbReference type="GO" id="GO:0006562">
    <property type="term" value="P:L-proline catabolic process"/>
    <property type="evidence" value="ECO:0007669"/>
    <property type="project" value="TreeGrafter"/>
</dbReference>
<evidence type="ECO:0000256" key="3">
    <source>
        <dbReference type="ARBA" id="ARBA00004514"/>
    </source>
</evidence>
<reference evidence="31" key="2">
    <citation type="submission" date="2025-08" db="UniProtKB">
        <authorList>
            <consortium name="Ensembl"/>
        </authorList>
    </citation>
    <scope>IDENTIFICATION</scope>
</reference>
<dbReference type="InParanoid" id="A0A674GAF6"/>
<comment type="catalytic activity">
    <reaction evidence="28">
        <text>D-valine + O2 + H2O = 3-methyl-2-oxobutanoate + H2O2 + NH4(+)</text>
        <dbReference type="Rhea" id="RHEA:78203"/>
        <dbReference type="ChEBI" id="CHEBI:11851"/>
        <dbReference type="ChEBI" id="CHEBI:15377"/>
        <dbReference type="ChEBI" id="CHEBI:15379"/>
        <dbReference type="ChEBI" id="CHEBI:16240"/>
        <dbReference type="ChEBI" id="CHEBI:28938"/>
        <dbReference type="ChEBI" id="CHEBI:74338"/>
    </reaction>
    <physiologicalReaction direction="left-to-right" evidence="28">
        <dbReference type="Rhea" id="RHEA:78204"/>
    </physiologicalReaction>
</comment>
<reference evidence="31 32" key="1">
    <citation type="journal article" date="2010" name="Nature">
        <title>The genome of a songbird.</title>
        <authorList>
            <person name="Warren W.C."/>
            <person name="Clayton D.F."/>
            <person name="Ellegren H."/>
            <person name="Arnold A.P."/>
            <person name="Hillier L.W."/>
            <person name="Kunstner A."/>
            <person name="Searle S."/>
            <person name="White S."/>
            <person name="Vilella A.J."/>
            <person name="Fairley S."/>
            <person name="Heger A."/>
            <person name="Kong L."/>
            <person name="Ponting C.P."/>
            <person name="Jarvis E.D."/>
            <person name="Mello C.V."/>
            <person name="Minx P."/>
            <person name="Lovell P."/>
            <person name="Velho T.A."/>
            <person name="Ferris M."/>
            <person name="Balakrishnan C.N."/>
            <person name="Sinha S."/>
            <person name="Blatti C."/>
            <person name="London S.E."/>
            <person name="Li Y."/>
            <person name="Lin Y.C."/>
            <person name="George J."/>
            <person name="Sweedler J."/>
            <person name="Southey B."/>
            <person name="Gunaratne P."/>
            <person name="Watson M."/>
            <person name="Nam K."/>
            <person name="Backstrom N."/>
            <person name="Smeds L."/>
            <person name="Nabholz B."/>
            <person name="Itoh Y."/>
            <person name="Whitney O."/>
            <person name="Pfenning A.R."/>
            <person name="Howard J."/>
            <person name="Volker M."/>
            <person name="Skinner B.M."/>
            <person name="Griffin D.K."/>
            <person name="Ye L."/>
            <person name="McLaren W.M."/>
            <person name="Flicek P."/>
            <person name="Quesada V."/>
            <person name="Velasco G."/>
            <person name="Lopez-Otin C."/>
            <person name="Puente X.S."/>
            <person name="Olender T."/>
            <person name="Lancet D."/>
            <person name="Smit A.F."/>
            <person name="Hubley R."/>
            <person name="Konkel M.K."/>
            <person name="Walker J.A."/>
            <person name="Batzer M.A."/>
            <person name="Gu W."/>
            <person name="Pollock D.D."/>
            <person name="Chen L."/>
            <person name="Cheng Z."/>
            <person name="Eichler E.E."/>
            <person name="Stapley J."/>
            <person name="Slate J."/>
            <person name="Ekblom R."/>
            <person name="Birkhead T."/>
            <person name="Burke T."/>
            <person name="Burt D."/>
            <person name="Scharff C."/>
            <person name="Adam I."/>
            <person name="Richard H."/>
            <person name="Sultan M."/>
            <person name="Soldatov A."/>
            <person name="Lehrach H."/>
            <person name="Edwards S.V."/>
            <person name="Yang S.P."/>
            <person name="Li X."/>
            <person name="Graves T."/>
            <person name="Fulton L."/>
            <person name="Nelson J."/>
            <person name="Chinwalla A."/>
            <person name="Hou S."/>
            <person name="Mardis E.R."/>
            <person name="Wilson R.K."/>
        </authorList>
    </citation>
    <scope>NUCLEOTIDE SEQUENCE [LARGE SCALE GENOMIC DNA]</scope>
</reference>
<dbReference type="GO" id="GO:0005782">
    <property type="term" value="C:peroxisomal matrix"/>
    <property type="evidence" value="ECO:0007669"/>
    <property type="project" value="UniProtKB-SubCell"/>
</dbReference>
<comment type="catalytic activity">
    <reaction evidence="19">
        <text>D-proline + O2 = 1-pyrroline-2-carboxylate + H2O2</text>
        <dbReference type="Rhea" id="RHEA:78259"/>
        <dbReference type="ChEBI" id="CHEBI:15379"/>
        <dbReference type="ChEBI" id="CHEBI:16240"/>
        <dbReference type="ChEBI" id="CHEBI:39785"/>
        <dbReference type="ChEBI" id="CHEBI:57726"/>
    </reaction>
    <physiologicalReaction direction="left-to-right" evidence="19">
        <dbReference type="Rhea" id="RHEA:78260"/>
    </physiologicalReaction>
</comment>
<dbReference type="GO" id="GO:0005829">
    <property type="term" value="C:cytosol"/>
    <property type="evidence" value="ECO:0007669"/>
    <property type="project" value="UniProtKB-SubCell"/>
</dbReference>
<proteinExistence type="inferred from homology"/>
<evidence type="ECO:0000256" key="18">
    <source>
        <dbReference type="ARBA" id="ARBA00039751"/>
    </source>
</evidence>
<comment type="catalytic activity">
    <reaction evidence="23">
        <text>D-methionine + O2 + H2O = 4-methylsulfanyl-2-oxobutanoate + H2O2 + NH4(+)</text>
        <dbReference type="Rhea" id="RHEA:78207"/>
        <dbReference type="ChEBI" id="CHEBI:15377"/>
        <dbReference type="ChEBI" id="CHEBI:15379"/>
        <dbReference type="ChEBI" id="CHEBI:16240"/>
        <dbReference type="ChEBI" id="CHEBI:16723"/>
        <dbReference type="ChEBI" id="CHEBI:28938"/>
        <dbReference type="ChEBI" id="CHEBI:57932"/>
    </reaction>
    <physiologicalReaction direction="left-to-right" evidence="23">
        <dbReference type="Rhea" id="RHEA:78208"/>
    </physiologicalReaction>
</comment>
<keyword evidence="10" id="KW-0702">S-nitrosylation</keyword>
<evidence type="ECO:0000313" key="32">
    <source>
        <dbReference type="Proteomes" id="UP000007754"/>
    </source>
</evidence>
<comment type="cofactor">
    <cofactor evidence="1">
        <name>FAD</name>
        <dbReference type="ChEBI" id="CHEBI:57692"/>
    </cofactor>
</comment>
<evidence type="ECO:0000256" key="19">
    <source>
        <dbReference type="ARBA" id="ARBA00044716"/>
    </source>
</evidence>
<comment type="catalytic activity">
    <reaction evidence="22">
        <text>D-phenylalanine + O2 + H2O = 3-phenylpyruvate + H2O2 + NH4(+)</text>
        <dbReference type="Rhea" id="RHEA:70963"/>
        <dbReference type="ChEBI" id="CHEBI:15377"/>
        <dbReference type="ChEBI" id="CHEBI:15379"/>
        <dbReference type="ChEBI" id="CHEBI:16240"/>
        <dbReference type="ChEBI" id="CHEBI:18005"/>
        <dbReference type="ChEBI" id="CHEBI:28938"/>
        <dbReference type="ChEBI" id="CHEBI:57981"/>
    </reaction>
    <physiologicalReaction direction="left-to-right" evidence="22">
        <dbReference type="Rhea" id="RHEA:70964"/>
    </physiologicalReaction>
</comment>
<evidence type="ECO:0000256" key="26">
    <source>
        <dbReference type="ARBA" id="ARBA00048747"/>
    </source>
</evidence>
<organism evidence="31 32">
    <name type="scientific">Taeniopygia guttata</name>
    <name type="common">Zebra finch</name>
    <name type="synonym">Poephila guttata</name>
    <dbReference type="NCBI Taxonomy" id="59729"/>
    <lineage>
        <taxon>Eukaryota</taxon>
        <taxon>Metazoa</taxon>
        <taxon>Chordata</taxon>
        <taxon>Craniata</taxon>
        <taxon>Vertebrata</taxon>
        <taxon>Euteleostomi</taxon>
        <taxon>Archelosauria</taxon>
        <taxon>Archosauria</taxon>
        <taxon>Dinosauria</taxon>
        <taxon>Saurischia</taxon>
        <taxon>Theropoda</taxon>
        <taxon>Coelurosauria</taxon>
        <taxon>Aves</taxon>
        <taxon>Neognathae</taxon>
        <taxon>Neoaves</taxon>
        <taxon>Telluraves</taxon>
        <taxon>Australaves</taxon>
        <taxon>Passeriformes</taxon>
        <taxon>Passeroidea</taxon>
        <taxon>Estrildidae</taxon>
        <taxon>Estrildinae</taxon>
        <taxon>Taeniopygia</taxon>
    </lineage>
</organism>
<evidence type="ECO:0000256" key="10">
    <source>
        <dbReference type="ARBA" id="ARBA00022799"/>
    </source>
</evidence>
<dbReference type="Pfam" id="PF01266">
    <property type="entry name" value="DAO"/>
    <property type="match status" value="1"/>
</dbReference>
<gene>
    <name evidence="31" type="primary">DAO</name>
</gene>
<feature type="domain" description="FAD dependent oxidoreductase" evidence="30">
    <location>
        <begin position="296"/>
        <end position="534"/>
    </location>
</feature>
<evidence type="ECO:0000256" key="22">
    <source>
        <dbReference type="ARBA" id="ARBA00048252"/>
    </source>
</evidence>
<dbReference type="InterPro" id="IPR023209">
    <property type="entry name" value="DAO"/>
</dbReference>
<evidence type="ECO:0000256" key="1">
    <source>
        <dbReference type="ARBA" id="ARBA00001974"/>
    </source>
</evidence>
<dbReference type="InterPro" id="IPR006076">
    <property type="entry name" value="FAD-dep_OxRdtase"/>
</dbReference>
<comment type="catalytic activity">
    <reaction evidence="26">
        <text>D-lysine + O2 + H2O = 6-amino-2-oxohexanoate + H2O2 + NH4(+)</text>
        <dbReference type="Rhea" id="RHEA:37583"/>
        <dbReference type="ChEBI" id="CHEBI:15377"/>
        <dbReference type="ChEBI" id="CHEBI:15379"/>
        <dbReference type="ChEBI" id="CHEBI:16240"/>
        <dbReference type="ChEBI" id="CHEBI:28938"/>
        <dbReference type="ChEBI" id="CHEBI:32557"/>
        <dbReference type="ChEBI" id="CHEBI:58183"/>
        <dbReference type="EC" id="1.4.3.3"/>
    </reaction>
    <physiologicalReaction direction="left-to-right" evidence="26">
        <dbReference type="Rhea" id="RHEA:37584"/>
    </physiologicalReaction>
</comment>
<dbReference type="GO" id="GO:0048786">
    <property type="term" value="C:presynaptic active zone"/>
    <property type="evidence" value="ECO:0007669"/>
    <property type="project" value="UniProtKB-SubCell"/>
</dbReference>
<sequence>MELHLPRARADFGPAALDTPTLHRWAVTTALTLKPLDTAVTAPGTPHSTACPAAPALPSEPSSLAGAGAMRVAIIGAGVMGLSSALCIHQHFHSLEPSLELEVYADHFTPHTTSDGAAGLWQPYLSDHGNLQETLWNKETFDHLLGHLHSPAATEMGLFLISGYNLFTEPVPDPSWKNIVLGFRNLTPKELELFPGYRYLSVSFLETQVGQSWIPPEYSPWMRQWDKELQAQKCPHFFKTASLQISRKQLKWPKKAATQHRNHSSSSLTSPFLSVRIGEENQKVFYAVKREEKSYTHVRRVPRGIGVPDPQWLSGMLRQEDAVGPHSLLSSRFSYGWFNTALMLEGRSYLPWLTNRLTQRGVKFFHKKVESFQELFSQGVDVVLNCSGMRSGDLQPDPELQPGRGQIIKVLAPWVKHFIITHNLKSGIYNSPYVIPGSEFTVLGGIYQHGNWSEENSAKDHKSIWDGCCQLLPALQKAKIVGEWSGLRPARPSVRLERERIRLGNLQAEVIHNYGHGGFGITIHWGCAMAAARLLGSILQEKKQLATPPGPRL</sequence>
<comment type="catalytic activity">
    <reaction evidence="29">
        <text>D-leucine + O2 + H2O = 4-methyl-2-oxopentanoate + H2O2 + NH4(+)</text>
        <dbReference type="Rhea" id="RHEA:78211"/>
        <dbReference type="ChEBI" id="CHEBI:15377"/>
        <dbReference type="ChEBI" id="CHEBI:15379"/>
        <dbReference type="ChEBI" id="CHEBI:16240"/>
        <dbReference type="ChEBI" id="CHEBI:17865"/>
        <dbReference type="ChEBI" id="CHEBI:28938"/>
        <dbReference type="ChEBI" id="CHEBI:143079"/>
    </reaction>
    <physiologicalReaction direction="left-to-right" evidence="29">
        <dbReference type="Rhea" id="RHEA:78212"/>
    </physiologicalReaction>
</comment>
<dbReference type="PANTHER" id="PTHR11530:SF15">
    <property type="entry name" value="D-AMINO-ACID OXIDASE"/>
    <property type="match status" value="1"/>
</dbReference>
<evidence type="ECO:0000256" key="4">
    <source>
        <dbReference type="ARBA" id="ARBA00004613"/>
    </source>
</evidence>
<protein>
    <recommendedName>
        <fullName evidence="18">D-amino-acid oxidase</fullName>
        <ecNumber evidence="17">1.4.3.3</ecNumber>
    </recommendedName>
</protein>
<dbReference type="EC" id="1.4.3.3" evidence="17"/>
<keyword evidence="7" id="KW-0964">Secreted</keyword>
<comment type="similarity">
    <text evidence="5">Belongs to the DAMOX/DASOX family.</text>
</comment>
<comment type="catalytic activity">
    <reaction evidence="21">
        <text>D-dopa + O2 + H2O = 3-(3,4-dihydroxyphenyl)pyruvate + H2O2 + NH4(+)</text>
        <dbReference type="Rhea" id="RHEA:70971"/>
        <dbReference type="ChEBI" id="CHEBI:15377"/>
        <dbReference type="ChEBI" id="CHEBI:15379"/>
        <dbReference type="ChEBI" id="CHEBI:16240"/>
        <dbReference type="ChEBI" id="CHEBI:28938"/>
        <dbReference type="ChEBI" id="CHEBI:29055"/>
        <dbReference type="ChEBI" id="CHEBI:149689"/>
    </reaction>
    <physiologicalReaction direction="left-to-right" evidence="21">
        <dbReference type="Rhea" id="RHEA:70972"/>
    </physiologicalReaction>
</comment>
<dbReference type="Gene3D" id="3.40.50.720">
    <property type="entry name" value="NAD(P)-binding Rossmann-like Domain"/>
    <property type="match status" value="3"/>
</dbReference>
<dbReference type="SUPFAM" id="SSF51971">
    <property type="entry name" value="Nucleotide-binding domain"/>
    <property type="match status" value="1"/>
</dbReference>
<dbReference type="FunFam" id="3.30.9.10:FF:000004">
    <property type="entry name" value="D-amino-acid oxidase"/>
    <property type="match status" value="1"/>
</dbReference>
<dbReference type="GO" id="GO:0036088">
    <property type="term" value="P:D-serine catabolic process"/>
    <property type="evidence" value="ECO:0007669"/>
    <property type="project" value="TreeGrafter"/>
</dbReference>
<evidence type="ECO:0000256" key="21">
    <source>
        <dbReference type="ARBA" id="ARBA00048079"/>
    </source>
</evidence>
<evidence type="ECO:0000256" key="8">
    <source>
        <dbReference type="ARBA" id="ARBA00022553"/>
    </source>
</evidence>
<evidence type="ECO:0000259" key="30">
    <source>
        <dbReference type="Pfam" id="PF01266"/>
    </source>
</evidence>
<reference evidence="31" key="3">
    <citation type="submission" date="2025-09" db="UniProtKB">
        <authorList>
            <consortium name="Ensembl"/>
        </authorList>
    </citation>
    <scope>IDENTIFICATION</scope>
</reference>
<name>A0A674GAF6_TAEGU</name>
<dbReference type="GO" id="GO:0055130">
    <property type="term" value="P:D-alanine catabolic process"/>
    <property type="evidence" value="ECO:0007669"/>
    <property type="project" value="TreeGrafter"/>
</dbReference>
<evidence type="ECO:0000256" key="13">
    <source>
        <dbReference type="ARBA" id="ARBA00023018"/>
    </source>
</evidence>
<dbReference type="Gene3D" id="3.30.9.10">
    <property type="entry name" value="D-Amino Acid Oxidase, subunit A, domain 2"/>
    <property type="match status" value="1"/>
</dbReference>
<keyword evidence="6" id="KW-0963">Cytoplasm</keyword>
<dbReference type="InterPro" id="IPR006181">
    <property type="entry name" value="D-amino_acid_oxidase_CS"/>
</dbReference>
<keyword evidence="9" id="KW-0285">Flavoprotein</keyword>
<evidence type="ECO:0000256" key="29">
    <source>
        <dbReference type="ARBA" id="ARBA00049287"/>
    </source>
</evidence>
<evidence type="ECO:0000256" key="27">
    <source>
        <dbReference type="ARBA" id="ARBA00049123"/>
    </source>
</evidence>
<dbReference type="GO" id="GO:0005576">
    <property type="term" value="C:extracellular region"/>
    <property type="evidence" value="ECO:0007669"/>
    <property type="project" value="UniProtKB-SubCell"/>
</dbReference>
<dbReference type="AlphaFoldDB" id="A0A674GAF6"/>
<evidence type="ECO:0000256" key="9">
    <source>
        <dbReference type="ARBA" id="ARBA00022630"/>
    </source>
</evidence>
<evidence type="ECO:0000256" key="24">
    <source>
        <dbReference type="ARBA" id="ARBA00048643"/>
    </source>
</evidence>
<evidence type="ECO:0000256" key="14">
    <source>
        <dbReference type="ARBA" id="ARBA00023140"/>
    </source>
</evidence>
<keyword evidence="14" id="KW-0576">Peroxisome</keyword>
<keyword evidence="32" id="KW-1185">Reference proteome</keyword>
<dbReference type="Ensembl" id="ENSTGUT00000036938.1">
    <property type="protein sequence ID" value="ENSTGUP00000019485.1"/>
    <property type="gene ID" value="ENSTGUG00000007011.2"/>
</dbReference>
<evidence type="ECO:0000256" key="28">
    <source>
        <dbReference type="ARBA" id="ARBA00049182"/>
    </source>
</evidence>
<evidence type="ECO:0000256" key="20">
    <source>
        <dbReference type="ARBA" id="ARBA00047579"/>
    </source>
</evidence>
<evidence type="ECO:0000256" key="17">
    <source>
        <dbReference type="ARBA" id="ARBA00039101"/>
    </source>
</evidence>
<evidence type="ECO:0000256" key="12">
    <source>
        <dbReference type="ARBA" id="ARBA00023002"/>
    </source>
</evidence>
<evidence type="ECO:0000256" key="11">
    <source>
        <dbReference type="ARBA" id="ARBA00022827"/>
    </source>
</evidence>
<dbReference type="PROSITE" id="PS00677">
    <property type="entry name" value="DAO"/>
    <property type="match status" value="1"/>
</dbReference>
<keyword evidence="12" id="KW-0560">Oxidoreductase</keyword>
<dbReference type="Proteomes" id="UP000007754">
    <property type="component" value="Chromosome 15"/>
</dbReference>
<comment type="catalytic activity">
    <reaction evidence="25">
        <text>D-alanine + O2 + H2O = pyruvate + H2O2 + NH4(+)</text>
        <dbReference type="Rhea" id="RHEA:22688"/>
        <dbReference type="ChEBI" id="CHEBI:15361"/>
        <dbReference type="ChEBI" id="CHEBI:15377"/>
        <dbReference type="ChEBI" id="CHEBI:15379"/>
        <dbReference type="ChEBI" id="CHEBI:16240"/>
        <dbReference type="ChEBI" id="CHEBI:28938"/>
        <dbReference type="ChEBI" id="CHEBI:57416"/>
    </reaction>
    <physiologicalReaction direction="left-to-right" evidence="25">
        <dbReference type="Rhea" id="RHEA:22689"/>
    </physiologicalReaction>
</comment>
<evidence type="ECO:0000256" key="2">
    <source>
        <dbReference type="ARBA" id="ARBA00004253"/>
    </source>
</evidence>
<dbReference type="GO" id="GO:0003884">
    <property type="term" value="F:D-amino-acid oxidase activity"/>
    <property type="evidence" value="ECO:0007669"/>
    <property type="project" value="UniProtKB-EC"/>
</dbReference>
<keyword evidence="13" id="KW-0770">Synapse</keyword>
<keyword evidence="8" id="KW-0597">Phosphoprotein</keyword>
<dbReference type="PANTHER" id="PTHR11530">
    <property type="entry name" value="D-AMINO ACID OXIDASE"/>
    <property type="match status" value="1"/>
</dbReference>